<comment type="caution">
    <text evidence="4">The sequence shown here is derived from an EMBL/GenBank/DDBJ whole genome shotgun (WGS) entry which is preliminary data.</text>
</comment>
<organism evidence="4 5">
    <name type="scientific">Salinimicrobium flavum</name>
    <dbReference type="NCBI Taxonomy" id="1737065"/>
    <lineage>
        <taxon>Bacteria</taxon>
        <taxon>Pseudomonadati</taxon>
        <taxon>Bacteroidota</taxon>
        <taxon>Flavobacteriia</taxon>
        <taxon>Flavobacteriales</taxon>
        <taxon>Flavobacteriaceae</taxon>
        <taxon>Salinimicrobium</taxon>
    </lineage>
</organism>
<keyword evidence="2 4" id="KW-0012">Acyltransferase</keyword>
<evidence type="ECO:0000259" key="3">
    <source>
        <dbReference type="PROSITE" id="PS51186"/>
    </source>
</evidence>
<protein>
    <submittedName>
        <fullName evidence="4">GNAT family N-acetyltransferase</fullName>
        <ecNumber evidence="4">2.3.-.-</ecNumber>
    </submittedName>
</protein>
<reference evidence="5" key="1">
    <citation type="journal article" date="2019" name="Int. J. Syst. Evol. Microbiol.">
        <title>The Global Catalogue of Microorganisms (GCM) 10K type strain sequencing project: providing services to taxonomists for standard genome sequencing and annotation.</title>
        <authorList>
            <consortium name="The Broad Institute Genomics Platform"/>
            <consortium name="The Broad Institute Genome Sequencing Center for Infectious Disease"/>
            <person name="Wu L."/>
            <person name="Ma J."/>
        </authorList>
    </citation>
    <scope>NUCLEOTIDE SEQUENCE [LARGE SCALE GENOMIC DNA]</scope>
    <source>
        <strain evidence="5">KCTC 42585</strain>
    </source>
</reference>
<evidence type="ECO:0000313" key="5">
    <source>
        <dbReference type="Proteomes" id="UP001597468"/>
    </source>
</evidence>
<dbReference type="PANTHER" id="PTHR43877">
    <property type="entry name" value="AMINOALKYLPHOSPHONATE N-ACETYLTRANSFERASE-RELATED-RELATED"/>
    <property type="match status" value="1"/>
</dbReference>
<sequence>MIRKATLSDLNTVKTLTGSCAQVMQKNGIFQWNDHYPSRAILGKDIDREELFVLEEKGRILGIIALTPVMDEEYIPVKWLTPNGKNLYVHRLATHPSVWGAGYGQKLMEFAEKTALEEGYLSVRLDTFSRNKRNQKFYESRGYIRLENVFFPEQSDDPFFCYEKILE</sequence>
<dbReference type="Gene3D" id="3.40.630.30">
    <property type="match status" value="1"/>
</dbReference>
<dbReference type="InterPro" id="IPR016181">
    <property type="entry name" value="Acyl_CoA_acyltransferase"/>
</dbReference>
<evidence type="ECO:0000256" key="1">
    <source>
        <dbReference type="ARBA" id="ARBA00022679"/>
    </source>
</evidence>
<evidence type="ECO:0000313" key="4">
    <source>
        <dbReference type="EMBL" id="MFD2517294.1"/>
    </source>
</evidence>
<dbReference type="GO" id="GO:0016746">
    <property type="term" value="F:acyltransferase activity"/>
    <property type="evidence" value="ECO:0007669"/>
    <property type="project" value="UniProtKB-KW"/>
</dbReference>
<dbReference type="PANTHER" id="PTHR43877:SF2">
    <property type="entry name" value="AMINOALKYLPHOSPHONATE N-ACETYLTRANSFERASE-RELATED"/>
    <property type="match status" value="1"/>
</dbReference>
<feature type="domain" description="N-acetyltransferase" evidence="3">
    <location>
        <begin position="1"/>
        <end position="167"/>
    </location>
</feature>
<dbReference type="EC" id="2.3.-.-" evidence="4"/>
<dbReference type="Pfam" id="PF00583">
    <property type="entry name" value="Acetyltransf_1"/>
    <property type="match status" value="1"/>
</dbReference>
<dbReference type="InterPro" id="IPR050832">
    <property type="entry name" value="Bact_Acetyltransf"/>
</dbReference>
<dbReference type="EMBL" id="JBHULT010000006">
    <property type="protein sequence ID" value="MFD2517294.1"/>
    <property type="molecule type" value="Genomic_DNA"/>
</dbReference>
<gene>
    <name evidence="4" type="ORF">ACFSTG_05255</name>
</gene>
<accession>A0ABW5IWW3</accession>
<keyword evidence="1 4" id="KW-0808">Transferase</keyword>
<dbReference type="CDD" id="cd04301">
    <property type="entry name" value="NAT_SF"/>
    <property type="match status" value="1"/>
</dbReference>
<name>A0ABW5IWW3_9FLAO</name>
<evidence type="ECO:0000256" key="2">
    <source>
        <dbReference type="ARBA" id="ARBA00023315"/>
    </source>
</evidence>
<dbReference type="RefSeq" id="WP_380749199.1">
    <property type="nucleotide sequence ID" value="NZ_JBHULT010000006.1"/>
</dbReference>
<proteinExistence type="predicted"/>
<dbReference type="Proteomes" id="UP001597468">
    <property type="component" value="Unassembled WGS sequence"/>
</dbReference>
<dbReference type="InterPro" id="IPR000182">
    <property type="entry name" value="GNAT_dom"/>
</dbReference>
<dbReference type="SUPFAM" id="SSF55729">
    <property type="entry name" value="Acyl-CoA N-acyltransferases (Nat)"/>
    <property type="match status" value="1"/>
</dbReference>
<keyword evidence="5" id="KW-1185">Reference proteome</keyword>
<dbReference type="PROSITE" id="PS51186">
    <property type="entry name" value="GNAT"/>
    <property type="match status" value="1"/>
</dbReference>